<reference evidence="1" key="1">
    <citation type="journal article" date="2023" name="Science">
        <title>Elucidation of the pathway for biosynthesis of saponin adjuvants from the soapbark tree.</title>
        <authorList>
            <person name="Reed J."/>
            <person name="Orme A."/>
            <person name="El-Demerdash A."/>
            <person name="Owen C."/>
            <person name="Martin L.B.B."/>
            <person name="Misra R.C."/>
            <person name="Kikuchi S."/>
            <person name="Rejzek M."/>
            <person name="Martin A.C."/>
            <person name="Harkess A."/>
            <person name="Leebens-Mack J."/>
            <person name="Louveau T."/>
            <person name="Stephenson M.J."/>
            <person name="Osbourn A."/>
        </authorList>
    </citation>
    <scope>NUCLEOTIDE SEQUENCE</scope>
    <source>
        <strain evidence="1">S10</strain>
    </source>
</reference>
<dbReference type="InterPro" id="IPR049198">
    <property type="entry name" value="DUF6865"/>
</dbReference>
<comment type="caution">
    <text evidence="1">The sequence shown here is derived from an EMBL/GenBank/DDBJ whole genome shotgun (WGS) entry which is preliminary data.</text>
</comment>
<organism evidence="1 2">
    <name type="scientific">Quillaja saponaria</name>
    <name type="common">Soap bark tree</name>
    <dbReference type="NCBI Taxonomy" id="32244"/>
    <lineage>
        <taxon>Eukaryota</taxon>
        <taxon>Viridiplantae</taxon>
        <taxon>Streptophyta</taxon>
        <taxon>Embryophyta</taxon>
        <taxon>Tracheophyta</taxon>
        <taxon>Spermatophyta</taxon>
        <taxon>Magnoliopsida</taxon>
        <taxon>eudicotyledons</taxon>
        <taxon>Gunneridae</taxon>
        <taxon>Pentapetalae</taxon>
        <taxon>rosids</taxon>
        <taxon>fabids</taxon>
        <taxon>Fabales</taxon>
        <taxon>Quillajaceae</taxon>
        <taxon>Quillaja</taxon>
    </lineage>
</organism>
<protein>
    <submittedName>
        <fullName evidence="1">Dna replication complex gins sld5</fullName>
    </submittedName>
</protein>
<dbReference type="Proteomes" id="UP001163823">
    <property type="component" value="Chromosome 10"/>
</dbReference>
<keyword evidence="2" id="KW-1185">Reference proteome</keyword>
<sequence>MDINFSKEPSKELSQEQAREFLISISNNSPDIIKVVDLDVASEFKSVDGVVMSNGYGADDKYRSELLSISNEESPDIKILLNSEFNGDISVN</sequence>
<proteinExistence type="predicted"/>
<accession>A0AAD7L6V8</accession>
<name>A0AAD7L6V8_QUISA</name>
<dbReference type="EMBL" id="JARAOO010000010">
    <property type="protein sequence ID" value="KAJ7952656.1"/>
    <property type="molecule type" value="Genomic_DNA"/>
</dbReference>
<evidence type="ECO:0000313" key="1">
    <source>
        <dbReference type="EMBL" id="KAJ7952656.1"/>
    </source>
</evidence>
<gene>
    <name evidence="1" type="ORF">O6P43_024465</name>
</gene>
<evidence type="ECO:0000313" key="2">
    <source>
        <dbReference type="Proteomes" id="UP001163823"/>
    </source>
</evidence>
<dbReference type="PANTHER" id="PTHR35282:SF2">
    <property type="entry name" value="F5D14.24 PROTEIN"/>
    <property type="match status" value="1"/>
</dbReference>
<dbReference type="KEGG" id="qsa:O6P43_024465"/>
<dbReference type="AlphaFoldDB" id="A0AAD7L6V8"/>
<dbReference type="PANTHER" id="PTHR35282">
    <property type="entry name" value="F5D14.24 PROTEIN"/>
    <property type="match status" value="1"/>
</dbReference>
<dbReference type="Pfam" id="PF21737">
    <property type="entry name" value="DUF6865"/>
    <property type="match status" value="1"/>
</dbReference>